<evidence type="ECO:0000256" key="4">
    <source>
        <dbReference type="ARBA" id="ARBA00022840"/>
    </source>
</evidence>
<dbReference type="InterPro" id="IPR050086">
    <property type="entry name" value="MetN_ABC_transporter-like"/>
</dbReference>
<reference evidence="9 10" key="1">
    <citation type="submission" date="2020-08" db="EMBL/GenBank/DDBJ databases">
        <title>A Genomic Blueprint of the Chicken Gut Microbiome.</title>
        <authorList>
            <person name="Gilroy R."/>
            <person name="Ravi A."/>
            <person name="Getino M."/>
            <person name="Pursley I."/>
            <person name="Horton D.L."/>
            <person name="Alikhan N.-F."/>
            <person name="Baker D."/>
            <person name="Gharbi K."/>
            <person name="Hall N."/>
            <person name="Watson M."/>
            <person name="Adriaenssens E.M."/>
            <person name="Foster-Nyarko E."/>
            <person name="Jarju S."/>
            <person name="Secka A."/>
            <person name="Antonio M."/>
            <person name="Oren A."/>
            <person name="Chaudhuri R."/>
            <person name="La Ragione R.M."/>
            <person name="Hildebrand F."/>
            <person name="Pallen M.J."/>
        </authorList>
    </citation>
    <scope>NUCLEOTIDE SEQUENCE [LARGE SCALE GENOMIC DNA]</scope>
    <source>
        <strain evidence="9 10">Sa1BUA1</strain>
    </source>
</reference>
<dbReference type="EMBL" id="JACSPO010000001">
    <property type="protein sequence ID" value="MBD8061015.1"/>
    <property type="molecule type" value="Genomic_DNA"/>
</dbReference>
<dbReference type="InterPro" id="IPR045865">
    <property type="entry name" value="ACT-like_dom_sf"/>
</dbReference>
<dbReference type="SUPFAM" id="SSF55021">
    <property type="entry name" value="ACT-like"/>
    <property type="match status" value="1"/>
</dbReference>
<evidence type="ECO:0000256" key="5">
    <source>
        <dbReference type="ARBA" id="ARBA00022967"/>
    </source>
</evidence>
<dbReference type="InterPro" id="IPR003593">
    <property type="entry name" value="AAA+_ATPase"/>
</dbReference>
<dbReference type="GO" id="GO:0005524">
    <property type="term" value="F:ATP binding"/>
    <property type="evidence" value="ECO:0007669"/>
    <property type="project" value="UniProtKB-KW"/>
</dbReference>
<sequence length="340" mass="37722">MITLDGVSKRYVTKNGTVDALVDVSLDVDQGDVYGIIGFSGAGKSTLLRMVNQLETPDAGTVNVNGQDLTAMSPRELRRQRRDIGMVFQQFNLLETKTVYRNVAMPLLIQGASKAEIDRRVDEVLKIVELEDKRNASIRQLSGGQKQRVGIARALTTQPSILLCDEATSALDPKTTESILALLKKVNREMGVTILLITHQMHVIQRICTKVAVMEAGRIVERGNVLDVFTRPREPITQDFVRTVVNDQIPEPLLEMVQAETRPQELLRLRFVGDTVRQPLLASLSRIEGLEVNILGATVEELQESVLCLFLVQLIGGPEPVRRAEQLLDDAGILRERIAA</sequence>
<dbReference type="PROSITE" id="PS00211">
    <property type="entry name" value="ABC_TRANSPORTER_1"/>
    <property type="match status" value="1"/>
</dbReference>
<evidence type="ECO:0000256" key="2">
    <source>
        <dbReference type="ARBA" id="ARBA00022475"/>
    </source>
</evidence>
<evidence type="ECO:0000313" key="10">
    <source>
        <dbReference type="Proteomes" id="UP000661894"/>
    </source>
</evidence>
<dbReference type="InterPro" id="IPR027417">
    <property type="entry name" value="P-loop_NTPase"/>
</dbReference>
<evidence type="ECO:0000259" key="8">
    <source>
        <dbReference type="PROSITE" id="PS50893"/>
    </source>
</evidence>
<dbReference type="SUPFAM" id="SSF52540">
    <property type="entry name" value="P-loop containing nucleoside triphosphate hydrolases"/>
    <property type="match status" value="1"/>
</dbReference>
<keyword evidence="6" id="KW-0029">Amino-acid transport</keyword>
<keyword evidence="7" id="KW-0472">Membrane</keyword>
<gene>
    <name evidence="9" type="ORF">H9624_01600</name>
</gene>
<dbReference type="InterPro" id="IPR017871">
    <property type="entry name" value="ABC_transporter-like_CS"/>
</dbReference>
<comment type="caution">
    <text evidence="9">The sequence shown here is derived from an EMBL/GenBank/DDBJ whole genome shotgun (WGS) entry which is preliminary data.</text>
</comment>
<proteinExistence type="predicted"/>
<evidence type="ECO:0000313" key="9">
    <source>
        <dbReference type="EMBL" id="MBD8061015.1"/>
    </source>
</evidence>
<dbReference type="PANTHER" id="PTHR43166:SF30">
    <property type="entry name" value="METHIONINE IMPORT ATP-BINDING PROTEIN METN"/>
    <property type="match status" value="1"/>
</dbReference>
<keyword evidence="5" id="KW-1278">Translocase</keyword>
<dbReference type="InterPro" id="IPR041701">
    <property type="entry name" value="MetN_ABC"/>
</dbReference>
<feature type="domain" description="ABC transporter" evidence="8">
    <location>
        <begin position="2"/>
        <end position="241"/>
    </location>
</feature>
<dbReference type="InterPro" id="IPR018449">
    <property type="entry name" value="NIL_domain"/>
</dbReference>
<dbReference type="PANTHER" id="PTHR43166">
    <property type="entry name" value="AMINO ACID IMPORT ATP-BINDING PROTEIN"/>
    <property type="match status" value="1"/>
</dbReference>
<accession>A0ABR8YY87</accession>
<keyword evidence="1" id="KW-0813">Transport</keyword>
<organism evidence="9 10">
    <name type="scientific">Oceanitalea stevensii</name>
    <dbReference type="NCBI Taxonomy" id="2763072"/>
    <lineage>
        <taxon>Bacteria</taxon>
        <taxon>Bacillati</taxon>
        <taxon>Actinomycetota</taxon>
        <taxon>Actinomycetes</taxon>
        <taxon>Micrococcales</taxon>
        <taxon>Bogoriellaceae</taxon>
        <taxon>Georgenia</taxon>
    </lineage>
</organism>
<evidence type="ECO:0000256" key="6">
    <source>
        <dbReference type="ARBA" id="ARBA00022970"/>
    </source>
</evidence>
<dbReference type="PROSITE" id="PS50893">
    <property type="entry name" value="ABC_TRANSPORTER_2"/>
    <property type="match status" value="1"/>
</dbReference>
<dbReference type="Gene3D" id="3.40.50.300">
    <property type="entry name" value="P-loop containing nucleotide triphosphate hydrolases"/>
    <property type="match status" value="1"/>
</dbReference>
<evidence type="ECO:0000256" key="3">
    <source>
        <dbReference type="ARBA" id="ARBA00022741"/>
    </source>
</evidence>
<dbReference type="Pfam" id="PF00005">
    <property type="entry name" value="ABC_tran"/>
    <property type="match status" value="1"/>
</dbReference>
<evidence type="ECO:0000256" key="1">
    <source>
        <dbReference type="ARBA" id="ARBA00022448"/>
    </source>
</evidence>
<dbReference type="InterPro" id="IPR003439">
    <property type="entry name" value="ABC_transporter-like_ATP-bd"/>
</dbReference>
<protein>
    <submittedName>
        <fullName evidence="9">ATP-binding cassette domain-containing protein</fullName>
    </submittedName>
</protein>
<dbReference type="Gene3D" id="3.30.70.260">
    <property type="match status" value="1"/>
</dbReference>
<dbReference type="RefSeq" id="WP_251838160.1">
    <property type="nucleotide sequence ID" value="NZ_JACSPO010000001.1"/>
</dbReference>
<dbReference type="CDD" id="cd03258">
    <property type="entry name" value="ABC_MetN_methionine_transporter"/>
    <property type="match status" value="1"/>
</dbReference>
<dbReference type="SMART" id="SM00930">
    <property type="entry name" value="NIL"/>
    <property type="match status" value="1"/>
</dbReference>
<evidence type="ECO:0000256" key="7">
    <source>
        <dbReference type="ARBA" id="ARBA00023136"/>
    </source>
</evidence>
<keyword evidence="2" id="KW-1003">Cell membrane</keyword>
<dbReference type="Proteomes" id="UP000661894">
    <property type="component" value="Unassembled WGS sequence"/>
</dbReference>
<dbReference type="SMART" id="SM00382">
    <property type="entry name" value="AAA"/>
    <property type="match status" value="1"/>
</dbReference>
<name>A0ABR8YY87_9MICO</name>
<keyword evidence="10" id="KW-1185">Reference proteome</keyword>
<dbReference type="Pfam" id="PF09383">
    <property type="entry name" value="NIL"/>
    <property type="match status" value="1"/>
</dbReference>
<keyword evidence="4 9" id="KW-0067">ATP-binding</keyword>
<keyword evidence="3" id="KW-0547">Nucleotide-binding</keyword>